<dbReference type="Proteomes" id="UP000712600">
    <property type="component" value="Unassembled WGS sequence"/>
</dbReference>
<accession>A0A8S9Q4E8</accession>
<dbReference type="EMBL" id="QGKX02001290">
    <property type="protein sequence ID" value="KAF3538625.1"/>
    <property type="molecule type" value="Genomic_DNA"/>
</dbReference>
<gene>
    <name evidence="2" type="ORF">F2Q69_00021872</name>
</gene>
<dbReference type="AlphaFoldDB" id="A0A8S9Q4E8"/>
<protein>
    <submittedName>
        <fullName evidence="2">Uncharacterized protein</fullName>
    </submittedName>
</protein>
<evidence type="ECO:0000313" key="2">
    <source>
        <dbReference type="EMBL" id="KAF3538625.1"/>
    </source>
</evidence>
<sequence length="239" mass="26962">MEDMHFGRTLIDGIRTTSSDESTETSTDASLQISIDDTPPEAGKFSLTNHDNEEVVLGEPKGKLSNAINQIINKQGTAIIVKINSISNRDKETTLPLQDYLNPGRTYSNRSAIKLPKDDTRKTGLNLEYLILVDFVDIPTLKDRYPNHDTDSFTRNYNATDGSRRGRAKFRLNKAFTGNRKMATDLNETINIFYSKLMRKFDALEKESIMESEHRPTVIKNDRSTVGCYHRSTAKPPAS</sequence>
<feature type="compositionally biased region" description="Low complexity" evidence="1">
    <location>
        <begin position="16"/>
        <end position="30"/>
    </location>
</feature>
<comment type="caution">
    <text evidence="2">The sequence shown here is derived from an EMBL/GenBank/DDBJ whole genome shotgun (WGS) entry which is preliminary data.</text>
</comment>
<organism evidence="2 3">
    <name type="scientific">Brassica cretica</name>
    <name type="common">Mustard</name>
    <dbReference type="NCBI Taxonomy" id="69181"/>
    <lineage>
        <taxon>Eukaryota</taxon>
        <taxon>Viridiplantae</taxon>
        <taxon>Streptophyta</taxon>
        <taxon>Embryophyta</taxon>
        <taxon>Tracheophyta</taxon>
        <taxon>Spermatophyta</taxon>
        <taxon>Magnoliopsida</taxon>
        <taxon>eudicotyledons</taxon>
        <taxon>Gunneridae</taxon>
        <taxon>Pentapetalae</taxon>
        <taxon>rosids</taxon>
        <taxon>malvids</taxon>
        <taxon>Brassicales</taxon>
        <taxon>Brassicaceae</taxon>
        <taxon>Brassiceae</taxon>
        <taxon>Brassica</taxon>
    </lineage>
</organism>
<feature type="region of interest" description="Disordered" evidence="1">
    <location>
        <begin position="1"/>
        <end position="30"/>
    </location>
</feature>
<evidence type="ECO:0000256" key="1">
    <source>
        <dbReference type="SAM" id="MobiDB-lite"/>
    </source>
</evidence>
<proteinExistence type="predicted"/>
<evidence type="ECO:0000313" key="3">
    <source>
        <dbReference type="Proteomes" id="UP000712600"/>
    </source>
</evidence>
<name>A0A8S9Q4E8_BRACR</name>
<reference evidence="2" key="1">
    <citation type="submission" date="2019-12" db="EMBL/GenBank/DDBJ databases">
        <title>Genome sequencing and annotation of Brassica cretica.</title>
        <authorList>
            <person name="Studholme D.J."/>
            <person name="Sarris P."/>
        </authorList>
    </citation>
    <scope>NUCLEOTIDE SEQUENCE</scope>
    <source>
        <strain evidence="2">PFS-109/04</strain>
        <tissue evidence="2">Leaf</tissue>
    </source>
</reference>